<dbReference type="InterPro" id="IPR051925">
    <property type="entry name" value="RNA-binding_domain"/>
</dbReference>
<dbReference type="SUPFAM" id="SSF75471">
    <property type="entry name" value="YhbY-like"/>
    <property type="match status" value="1"/>
</dbReference>
<dbReference type="RefSeq" id="WP_129225154.1">
    <property type="nucleotide sequence ID" value="NZ_SDOZ01000002.1"/>
</dbReference>
<accession>A0A4Q2KD74</accession>
<dbReference type="PROSITE" id="PS51295">
    <property type="entry name" value="CRM"/>
    <property type="match status" value="1"/>
</dbReference>
<evidence type="ECO:0000256" key="1">
    <source>
        <dbReference type="ARBA" id="ARBA00022884"/>
    </source>
</evidence>
<comment type="caution">
    <text evidence="4">The sequence shown here is derived from an EMBL/GenBank/DDBJ whole genome shotgun (WGS) entry which is preliminary data.</text>
</comment>
<keyword evidence="1 2" id="KW-0694">RNA-binding</keyword>
<dbReference type="InterPro" id="IPR001890">
    <property type="entry name" value="RNA-binding_CRM"/>
</dbReference>
<evidence type="ECO:0000259" key="3">
    <source>
        <dbReference type="PROSITE" id="PS51295"/>
    </source>
</evidence>
<evidence type="ECO:0000256" key="2">
    <source>
        <dbReference type="PROSITE-ProRule" id="PRU00626"/>
    </source>
</evidence>
<dbReference type="OrthoDB" id="9797519at2"/>
<protein>
    <submittedName>
        <fullName evidence="4">Ribosome assembly RNA-binding protein YhbY</fullName>
    </submittedName>
</protein>
<dbReference type="PANTHER" id="PTHR40065">
    <property type="entry name" value="RNA-BINDING PROTEIN YHBY"/>
    <property type="match status" value="1"/>
</dbReference>
<dbReference type="AlphaFoldDB" id="A0A4Q2KD74"/>
<evidence type="ECO:0000313" key="4">
    <source>
        <dbReference type="EMBL" id="RXZ61957.1"/>
    </source>
</evidence>
<sequence length="97" mass="10525">MLTSKQRSNLKALAANLQPVAQVGKGGVNENMVKSLSDALEARELIKISVLTNAENEAKETGAALAEALKADCVAVIGRKVILYRRSSRKDFEHVEF</sequence>
<proteinExistence type="predicted"/>
<dbReference type="SMART" id="SM01103">
    <property type="entry name" value="CRS1_YhbY"/>
    <property type="match status" value="1"/>
</dbReference>
<dbReference type="InterPro" id="IPR035920">
    <property type="entry name" value="YhbY-like_sf"/>
</dbReference>
<keyword evidence="5" id="KW-1185">Reference proteome</keyword>
<dbReference type="Pfam" id="PF01985">
    <property type="entry name" value="CRS1_YhbY"/>
    <property type="match status" value="1"/>
</dbReference>
<dbReference type="GO" id="GO:0003723">
    <property type="term" value="F:RNA binding"/>
    <property type="evidence" value="ECO:0007669"/>
    <property type="project" value="UniProtKB-UniRule"/>
</dbReference>
<reference evidence="4 5" key="1">
    <citation type="journal article" date="2019" name="Gut">
        <title>Antibiotics-induced monodominance of a novel gut bacterial order.</title>
        <authorList>
            <person name="Hildebrand F."/>
            <person name="Moitinho-Silva L."/>
            <person name="Blasche S."/>
            <person name="Jahn M.T."/>
            <person name="Gossmann T.I."/>
            <person name="Heuerta-Cepas J."/>
            <person name="Hercog R."/>
            <person name="Luetge M."/>
            <person name="Bahram M."/>
            <person name="Pryszlak A."/>
            <person name="Alves R.J."/>
            <person name="Waszak S.M."/>
            <person name="Zhu A."/>
            <person name="Ye L."/>
            <person name="Costea P.I."/>
            <person name="Aalvink S."/>
            <person name="Belzer C."/>
            <person name="Forslund S.K."/>
            <person name="Sunagawa S."/>
            <person name="Hentschel U."/>
            <person name="Merten C."/>
            <person name="Patil K.R."/>
            <person name="Benes V."/>
            <person name="Bork P."/>
        </authorList>
    </citation>
    <scope>NUCLEOTIDE SEQUENCE [LARGE SCALE GENOMIC DNA]</scope>
    <source>
        <strain evidence="4 5">HDS1380</strain>
    </source>
</reference>
<dbReference type="PANTHER" id="PTHR40065:SF3">
    <property type="entry name" value="RNA-BINDING PROTEIN YHBY"/>
    <property type="match status" value="1"/>
</dbReference>
<dbReference type="Gene3D" id="3.30.110.60">
    <property type="entry name" value="YhbY-like"/>
    <property type="match status" value="1"/>
</dbReference>
<dbReference type="EMBL" id="SDOZ01000002">
    <property type="protein sequence ID" value="RXZ61957.1"/>
    <property type="molecule type" value="Genomic_DNA"/>
</dbReference>
<evidence type="ECO:0000313" key="5">
    <source>
        <dbReference type="Proteomes" id="UP000291269"/>
    </source>
</evidence>
<dbReference type="Proteomes" id="UP000291269">
    <property type="component" value="Unassembled WGS sequence"/>
</dbReference>
<name>A0A4Q2KD74_9FIRM</name>
<organism evidence="4 5">
    <name type="scientific">Candidatus Borkfalkia ceftriaxoniphila</name>
    <dbReference type="NCBI Taxonomy" id="2508949"/>
    <lineage>
        <taxon>Bacteria</taxon>
        <taxon>Bacillati</taxon>
        <taxon>Bacillota</taxon>
        <taxon>Clostridia</taxon>
        <taxon>Christensenellales</taxon>
        <taxon>Christensenellaceae</taxon>
        <taxon>Candidatus Borkfalkia</taxon>
    </lineage>
</organism>
<dbReference type="NCBIfam" id="TIGR00253">
    <property type="entry name" value="RNA_bind_YhbY"/>
    <property type="match status" value="1"/>
</dbReference>
<feature type="domain" description="CRM" evidence="3">
    <location>
        <begin position="1"/>
        <end position="96"/>
    </location>
</feature>
<dbReference type="InterPro" id="IPR017924">
    <property type="entry name" value="RNA-binding_YhbY"/>
</dbReference>
<gene>
    <name evidence="4" type="primary">yhbY</name>
    <name evidence="4" type="ORF">ESZ91_06095</name>
</gene>